<proteinExistence type="inferred from homology"/>
<organism evidence="3 4">
    <name type="scientific">Trichonephila clavipes</name>
    <name type="common">Golden silk orbweaver</name>
    <name type="synonym">Nephila clavipes</name>
    <dbReference type="NCBI Taxonomy" id="2585209"/>
    <lineage>
        <taxon>Eukaryota</taxon>
        <taxon>Metazoa</taxon>
        <taxon>Ecdysozoa</taxon>
        <taxon>Arthropoda</taxon>
        <taxon>Chelicerata</taxon>
        <taxon>Arachnida</taxon>
        <taxon>Araneae</taxon>
        <taxon>Araneomorphae</taxon>
        <taxon>Entelegynae</taxon>
        <taxon>Araneoidea</taxon>
        <taxon>Nephilidae</taxon>
        <taxon>Trichonephila</taxon>
    </lineage>
</organism>
<dbReference type="Pfam" id="PF05970">
    <property type="entry name" value="PIF1"/>
    <property type="match status" value="1"/>
</dbReference>
<dbReference type="GO" id="GO:0006281">
    <property type="term" value="P:DNA repair"/>
    <property type="evidence" value="ECO:0007669"/>
    <property type="project" value="UniProtKB-KW"/>
</dbReference>
<evidence type="ECO:0000313" key="3">
    <source>
        <dbReference type="EMBL" id="GFY06969.1"/>
    </source>
</evidence>
<protein>
    <recommendedName>
        <fullName evidence="1">ATP-dependent DNA helicase</fullName>
        <ecNumber evidence="1">5.6.2.3</ecNumber>
    </recommendedName>
</protein>
<dbReference type="InterPro" id="IPR010285">
    <property type="entry name" value="DNA_helicase_pif1-like_DEAD"/>
</dbReference>
<dbReference type="Gene3D" id="3.40.50.300">
    <property type="entry name" value="P-loop containing nucleotide triphosphate hydrolases"/>
    <property type="match status" value="1"/>
</dbReference>
<dbReference type="PANTHER" id="PTHR10492:SF57">
    <property type="entry name" value="ATP-DEPENDENT DNA HELICASE"/>
    <property type="match status" value="1"/>
</dbReference>
<feature type="domain" description="DNA helicase Pif1-like DEAD-box helicase" evidence="2">
    <location>
        <begin position="48"/>
        <end position="236"/>
    </location>
</feature>
<sequence length="251" mass="27811">MSGKDLLQFGFLSPSREARSAISNHQYVKELAYDTVHLSEIVAENVPKLNQEQKEIYDKILNSISSNSDQCYFLDSPGGTGKIINLLLAKIRCERSIAIAVASSGIAATLIDGGKTAHSAFKLPLNLHHSESVNCNISKQSDMAHVLREAKLIIRDECTMAHKKGIEALNRTLQDIRGCNQIMGGLTVLLSGDFRQTLPVVLRGTRADIVKACLKTSFLWPHIKVVSLKINIRVHLQHDLRAEIFPNYSLI</sequence>
<dbReference type="GO" id="GO:0005524">
    <property type="term" value="F:ATP binding"/>
    <property type="evidence" value="ECO:0007669"/>
    <property type="project" value="UniProtKB-KW"/>
</dbReference>
<dbReference type="GO" id="GO:0016787">
    <property type="term" value="F:hydrolase activity"/>
    <property type="evidence" value="ECO:0007669"/>
    <property type="project" value="UniProtKB-KW"/>
</dbReference>
<reference evidence="3" key="1">
    <citation type="submission" date="2020-08" db="EMBL/GenBank/DDBJ databases">
        <title>Multicomponent nature underlies the extraordinary mechanical properties of spider dragline silk.</title>
        <authorList>
            <person name="Kono N."/>
            <person name="Nakamura H."/>
            <person name="Mori M."/>
            <person name="Yoshida Y."/>
            <person name="Ohtoshi R."/>
            <person name="Malay A.D."/>
            <person name="Moran D.A.P."/>
            <person name="Tomita M."/>
            <person name="Numata K."/>
            <person name="Arakawa K."/>
        </authorList>
    </citation>
    <scope>NUCLEOTIDE SEQUENCE</scope>
</reference>
<dbReference type="GO" id="GO:0000723">
    <property type="term" value="P:telomere maintenance"/>
    <property type="evidence" value="ECO:0007669"/>
    <property type="project" value="InterPro"/>
</dbReference>
<evidence type="ECO:0000259" key="2">
    <source>
        <dbReference type="Pfam" id="PF05970"/>
    </source>
</evidence>
<evidence type="ECO:0000313" key="4">
    <source>
        <dbReference type="Proteomes" id="UP000887159"/>
    </source>
</evidence>
<dbReference type="AlphaFoldDB" id="A0A8X6VGY9"/>
<comment type="cofactor">
    <cofactor evidence="1">
        <name>Mg(2+)</name>
        <dbReference type="ChEBI" id="CHEBI:18420"/>
    </cofactor>
</comment>
<dbReference type="Proteomes" id="UP000887159">
    <property type="component" value="Unassembled WGS sequence"/>
</dbReference>
<comment type="similarity">
    <text evidence="1">Belongs to the helicase family.</text>
</comment>
<keyword evidence="1" id="KW-0067">ATP-binding</keyword>
<dbReference type="PANTHER" id="PTHR10492">
    <property type="match status" value="1"/>
</dbReference>
<dbReference type="GO" id="GO:0043139">
    <property type="term" value="F:5'-3' DNA helicase activity"/>
    <property type="evidence" value="ECO:0007669"/>
    <property type="project" value="UniProtKB-EC"/>
</dbReference>
<accession>A0A8X6VGY9</accession>
<keyword evidence="1" id="KW-0378">Hydrolase</keyword>
<dbReference type="EC" id="5.6.2.3" evidence="1"/>
<gene>
    <name evidence="3" type="primary">pif1</name>
    <name evidence="3" type="ORF">TNCV_4090711</name>
</gene>
<name>A0A8X6VGY9_TRICX</name>
<dbReference type="EMBL" id="BMAU01021265">
    <property type="protein sequence ID" value="GFY06969.1"/>
    <property type="molecule type" value="Genomic_DNA"/>
</dbReference>
<dbReference type="InterPro" id="IPR027417">
    <property type="entry name" value="P-loop_NTPase"/>
</dbReference>
<keyword evidence="4" id="KW-1185">Reference proteome</keyword>
<keyword evidence="1" id="KW-0234">DNA repair</keyword>
<keyword evidence="1" id="KW-0233">DNA recombination</keyword>
<comment type="catalytic activity">
    <reaction evidence="1">
        <text>ATP + H2O = ADP + phosphate + H(+)</text>
        <dbReference type="Rhea" id="RHEA:13065"/>
        <dbReference type="ChEBI" id="CHEBI:15377"/>
        <dbReference type="ChEBI" id="CHEBI:15378"/>
        <dbReference type="ChEBI" id="CHEBI:30616"/>
        <dbReference type="ChEBI" id="CHEBI:43474"/>
        <dbReference type="ChEBI" id="CHEBI:456216"/>
        <dbReference type="EC" id="5.6.2.3"/>
    </reaction>
</comment>
<dbReference type="SUPFAM" id="SSF52540">
    <property type="entry name" value="P-loop containing nucleoside triphosphate hydrolases"/>
    <property type="match status" value="1"/>
</dbReference>
<keyword evidence="1" id="KW-0227">DNA damage</keyword>
<keyword evidence="1" id="KW-0547">Nucleotide-binding</keyword>
<keyword evidence="1 3" id="KW-0347">Helicase</keyword>
<dbReference type="GO" id="GO:0006310">
    <property type="term" value="P:DNA recombination"/>
    <property type="evidence" value="ECO:0007669"/>
    <property type="project" value="UniProtKB-KW"/>
</dbReference>
<evidence type="ECO:0000256" key="1">
    <source>
        <dbReference type="RuleBase" id="RU363044"/>
    </source>
</evidence>
<comment type="caution">
    <text evidence="3">The sequence shown here is derived from an EMBL/GenBank/DDBJ whole genome shotgun (WGS) entry which is preliminary data.</text>
</comment>